<protein>
    <submittedName>
        <fullName evidence="1">Uncharacterized protein</fullName>
    </submittedName>
</protein>
<dbReference type="OrthoDB" id="3598914at2759"/>
<gene>
    <name evidence="1" type="ORF">OIDMADRAFT_127050</name>
</gene>
<keyword evidence="2" id="KW-1185">Reference proteome</keyword>
<evidence type="ECO:0000313" key="2">
    <source>
        <dbReference type="Proteomes" id="UP000054321"/>
    </source>
</evidence>
<dbReference type="Proteomes" id="UP000054321">
    <property type="component" value="Unassembled WGS sequence"/>
</dbReference>
<dbReference type="InParanoid" id="A0A0C3DBP4"/>
<sequence>MDSRLSETDLLLCIATALILGVDRAMDRLLSLLPTAARAPAPSPAPAPLPGPGRAEDTAIQQALDEVLEYYRTHWPKNTAKNYKPKQREWKAGAGPPALGSAWCKKMGFKEGDKYLPGDYIDKGKLLLFIKDKVASRAPKKGRCHNADRQYKGKGKRQAELPLLPSRLLKCWWNSLLIG</sequence>
<dbReference type="EMBL" id="KN832879">
    <property type="protein sequence ID" value="KIM99362.1"/>
    <property type="molecule type" value="Genomic_DNA"/>
</dbReference>
<name>A0A0C3DBP4_OIDMZ</name>
<dbReference type="AlphaFoldDB" id="A0A0C3DBP4"/>
<reference evidence="1 2" key="1">
    <citation type="submission" date="2014-04" db="EMBL/GenBank/DDBJ databases">
        <authorList>
            <consortium name="DOE Joint Genome Institute"/>
            <person name="Kuo A."/>
            <person name="Martino E."/>
            <person name="Perotto S."/>
            <person name="Kohler A."/>
            <person name="Nagy L.G."/>
            <person name="Floudas D."/>
            <person name="Copeland A."/>
            <person name="Barry K.W."/>
            <person name="Cichocki N."/>
            <person name="Veneault-Fourrey C."/>
            <person name="LaButti K."/>
            <person name="Lindquist E.A."/>
            <person name="Lipzen A."/>
            <person name="Lundell T."/>
            <person name="Morin E."/>
            <person name="Murat C."/>
            <person name="Sun H."/>
            <person name="Tunlid A."/>
            <person name="Henrissat B."/>
            <person name="Grigoriev I.V."/>
            <person name="Hibbett D.S."/>
            <person name="Martin F."/>
            <person name="Nordberg H.P."/>
            <person name="Cantor M.N."/>
            <person name="Hua S.X."/>
        </authorList>
    </citation>
    <scope>NUCLEOTIDE SEQUENCE [LARGE SCALE GENOMIC DNA]</scope>
    <source>
        <strain evidence="1 2">Zn</strain>
    </source>
</reference>
<accession>A0A0C3DBP4</accession>
<organism evidence="1 2">
    <name type="scientific">Oidiodendron maius (strain Zn)</name>
    <dbReference type="NCBI Taxonomy" id="913774"/>
    <lineage>
        <taxon>Eukaryota</taxon>
        <taxon>Fungi</taxon>
        <taxon>Dikarya</taxon>
        <taxon>Ascomycota</taxon>
        <taxon>Pezizomycotina</taxon>
        <taxon>Leotiomycetes</taxon>
        <taxon>Leotiomycetes incertae sedis</taxon>
        <taxon>Myxotrichaceae</taxon>
        <taxon>Oidiodendron</taxon>
    </lineage>
</organism>
<dbReference type="HOGENOM" id="CLU_128866_0_0_1"/>
<evidence type="ECO:0000313" key="1">
    <source>
        <dbReference type="EMBL" id="KIM99362.1"/>
    </source>
</evidence>
<proteinExistence type="predicted"/>
<reference evidence="2" key="2">
    <citation type="submission" date="2015-01" db="EMBL/GenBank/DDBJ databases">
        <title>Evolutionary Origins and Diversification of the Mycorrhizal Mutualists.</title>
        <authorList>
            <consortium name="DOE Joint Genome Institute"/>
            <consortium name="Mycorrhizal Genomics Consortium"/>
            <person name="Kohler A."/>
            <person name="Kuo A."/>
            <person name="Nagy L.G."/>
            <person name="Floudas D."/>
            <person name="Copeland A."/>
            <person name="Barry K.W."/>
            <person name="Cichocki N."/>
            <person name="Veneault-Fourrey C."/>
            <person name="LaButti K."/>
            <person name="Lindquist E.A."/>
            <person name="Lipzen A."/>
            <person name="Lundell T."/>
            <person name="Morin E."/>
            <person name="Murat C."/>
            <person name="Riley R."/>
            <person name="Ohm R."/>
            <person name="Sun H."/>
            <person name="Tunlid A."/>
            <person name="Henrissat B."/>
            <person name="Grigoriev I.V."/>
            <person name="Hibbett D.S."/>
            <person name="Martin F."/>
        </authorList>
    </citation>
    <scope>NUCLEOTIDE SEQUENCE [LARGE SCALE GENOMIC DNA]</scope>
    <source>
        <strain evidence="2">Zn</strain>
    </source>
</reference>
<dbReference type="STRING" id="913774.A0A0C3DBP4"/>